<reference evidence="3 4" key="1">
    <citation type="submission" date="2024-09" db="EMBL/GenBank/DDBJ databases">
        <authorList>
            <person name="Sun Q."/>
            <person name="Mori K."/>
        </authorList>
    </citation>
    <scope>NUCLEOTIDE SEQUENCE [LARGE SCALE GENOMIC DNA]</scope>
    <source>
        <strain evidence="3 4">TBRC 5777</strain>
    </source>
</reference>
<dbReference type="EMBL" id="JBHLUN010000001">
    <property type="protein sequence ID" value="MFC0406717.1"/>
    <property type="molecule type" value="Genomic_DNA"/>
</dbReference>
<keyword evidence="4" id="KW-1185">Reference proteome</keyword>
<evidence type="ECO:0000313" key="4">
    <source>
        <dbReference type="Proteomes" id="UP001589865"/>
    </source>
</evidence>
<proteinExistence type="predicted"/>
<dbReference type="Pfam" id="PF01590">
    <property type="entry name" value="GAF"/>
    <property type="match status" value="1"/>
</dbReference>
<evidence type="ECO:0000313" key="3">
    <source>
        <dbReference type="EMBL" id="MFC0406717.1"/>
    </source>
</evidence>
<organism evidence="3 4">
    <name type="scientific">Roseomonas elaeocarpi</name>
    <dbReference type="NCBI Taxonomy" id="907779"/>
    <lineage>
        <taxon>Bacteria</taxon>
        <taxon>Pseudomonadati</taxon>
        <taxon>Pseudomonadota</taxon>
        <taxon>Alphaproteobacteria</taxon>
        <taxon>Acetobacterales</taxon>
        <taxon>Roseomonadaceae</taxon>
        <taxon>Roseomonas</taxon>
    </lineage>
</organism>
<sequence>MADQPNGEALIVPPVSGTNLARYGAISVGIEILSAEQAGIFLAKRRAEARLNASAIEIYRLAMISGRWSFNGAPIILSRSGVLLDGVQRLAACVAAGMSLTAAIARGVDDDVLPTIDQRRRRSFAAILAARGVPHARAQAALIDRLIRYDDGTLLATSGAAPDWDRLESALHANPGIEAAVMASQGMTTSPLPEPVRSTILYMGHRVDGPLTTRLLEALRHPERFDPTEPGVVLRAEIDRLGEDAANPANRVKLLALAVEALNALLRNERPRRIIWPSSEVFPRLAGYPGLVTAPAGPAPAKPVVAAPAPVGVSLQFETISAQDAGRYLLMGAEDATPSRKDVDAIARDIATGRWKVNAQPVCFSRSGRLLDGHHRLMAVIAANIAVPVLVVRGLAEEAERTFDYHTQRSSAARHPLSNFGDAALAAAMANLLWRREHRRAAMRAKKATPAEVQQILDRHPRLLALRGFGRRMIAYGRASVMGYAAYVVEREDPAMAGLFLRALETGANLAEGHPVLALRDQMQSLRREQATQDKQFEALMDGWRRFKAYQSGNTAPEPPAPSPKPDRVALRTAAPSGRSWQAPAGVSIPGIGKPRQVVTDPVADPDRAMRQQALLASFSRSALRSGDLATIIRDAARLAAEESGVPFSRVLQYEAETGTLLLREGAGWGAESLGQVRFHLDPRFPASQAFTTGRPSLHPAQPGARRIALPPFLLKHGVRRSLDVIIPGSGGHFGVLGIDDMTGQTFGLADIGFLDALASVLGLSIEAARKTHSR</sequence>
<dbReference type="RefSeq" id="WP_377042394.1">
    <property type="nucleotide sequence ID" value="NZ_JBHLUN010000001.1"/>
</dbReference>
<dbReference type="InterPro" id="IPR003018">
    <property type="entry name" value="GAF"/>
</dbReference>
<feature type="domain" description="GAF" evidence="2">
    <location>
        <begin position="628"/>
        <end position="766"/>
    </location>
</feature>
<name>A0ABV6JLY3_9PROT</name>
<accession>A0ABV6JLY3</accession>
<dbReference type="Gene3D" id="3.30.450.40">
    <property type="match status" value="1"/>
</dbReference>
<comment type="caution">
    <text evidence="3">The sequence shown here is derived from an EMBL/GenBank/DDBJ whole genome shotgun (WGS) entry which is preliminary data.</text>
</comment>
<feature type="region of interest" description="Disordered" evidence="1">
    <location>
        <begin position="551"/>
        <end position="587"/>
    </location>
</feature>
<evidence type="ECO:0000259" key="2">
    <source>
        <dbReference type="Pfam" id="PF01590"/>
    </source>
</evidence>
<dbReference type="InterPro" id="IPR029016">
    <property type="entry name" value="GAF-like_dom_sf"/>
</dbReference>
<evidence type="ECO:0000256" key="1">
    <source>
        <dbReference type="SAM" id="MobiDB-lite"/>
    </source>
</evidence>
<gene>
    <name evidence="3" type="ORF">ACFFGY_00560</name>
</gene>
<protein>
    <submittedName>
        <fullName evidence="3">GAF domain-containing protein</fullName>
    </submittedName>
</protein>
<dbReference type="Proteomes" id="UP001589865">
    <property type="component" value="Unassembled WGS sequence"/>
</dbReference>
<dbReference type="SUPFAM" id="SSF55781">
    <property type="entry name" value="GAF domain-like"/>
    <property type="match status" value="1"/>
</dbReference>